<evidence type="ECO:0000313" key="2">
    <source>
        <dbReference type="Proteomes" id="UP001159363"/>
    </source>
</evidence>
<sequence>MAHKKRADVFYKRLKEDAESALTFSYDCRKNLVLPKFPDQAAYYLGQMYLYNFAVCQGNSYSSQTPENMFAYAWLETDFTKSSNQIASTVHQNLSQQAYFEGITNICLFADGHCFIPLDRVFGNLEREFRKIDVIEKPELYMNIMKKHATVIRLGGEHCPCEIFKTYADGQIKEPGNWHFKFQKAQKISSPKPRTRICA</sequence>
<keyword evidence="2" id="KW-1185">Reference proteome</keyword>
<comment type="caution">
    <text evidence="1">The sequence shown here is derived from an EMBL/GenBank/DDBJ whole genome shotgun (WGS) entry which is preliminary data.</text>
</comment>
<evidence type="ECO:0000313" key="1">
    <source>
        <dbReference type="EMBL" id="KAJ8888732.1"/>
    </source>
</evidence>
<protein>
    <submittedName>
        <fullName evidence="1">Uncharacterized protein</fullName>
    </submittedName>
</protein>
<gene>
    <name evidence="1" type="ORF">PR048_008224</name>
</gene>
<dbReference type="Proteomes" id="UP001159363">
    <property type="component" value="Chromosome 3"/>
</dbReference>
<proteinExistence type="predicted"/>
<reference evidence="1 2" key="1">
    <citation type="submission" date="2023-02" db="EMBL/GenBank/DDBJ databases">
        <title>LHISI_Scaffold_Assembly.</title>
        <authorList>
            <person name="Stuart O.P."/>
            <person name="Cleave R."/>
            <person name="Magrath M.J.L."/>
            <person name="Mikheyev A.S."/>
        </authorList>
    </citation>
    <scope>NUCLEOTIDE SEQUENCE [LARGE SCALE GENOMIC DNA]</scope>
    <source>
        <strain evidence="1">Daus_M_001</strain>
        <tissue evidence="1">Leg muscle</tissue>
    </source>
</reference>
<dbReference type="EMBL" id="JARBHB010000003">
    <property type="protein sequence ID" value="KAJ8888732.1"/>
    <property type="molecule type" value="Genomic_DNA"/>
</dbReference>
<organism evidence="1 2">
    <name type="scientific">Dryococelus australis</name>
    <dbReference type="NCBI Taxonomy" id="614101"/>
    <lineage>
        <taxon>Eukaryota</taxon>
        <taxon>Metazoa</taxon>
        <taxon>Ecdysozoa</taxon>
        <taxon>Arthropoda</taxon>
        <taxon>Hexapoda</taxon>
        <taxon>Insecta</taxon>
        <taxon>Pterygota</taxon>
        <taxon>Neoptera</taxon>
        <taxon>Polyneoptera</taxon>
        <taxon>Phasmatodea</taxon>
        <taxon>Verophasmatodea</taxon>
        <taxon>Anareolatae</taxon>
        <taxon>Phasmatidae</taxon>
        <taxon>Eurycanthinae</taxon>
        <taxon>Dryococelus</taxon>
    </lineage>
</organism>
<accession>A0ABQ9HWI4</accession>
<name>A0ABQ9HWI4_9NEOP</name>